<evidence type="ECO:0000256" key="11">
    <source>
        <dbReference type="ARBA" id="ARBA00023237"/>
    </source>
</evidence>
<feature type="signal peptide" evidence="14">
    <location>
        <begin position="1"/>
        <end position="38"/>
    </location>
</feature>
<dbReference type="PANTHER" id="PTHR30069:SF42">
    <property type="entry name" value="FERRIC AEROBACTIN RECEPTOR"/>
    <property type="match status" value="1"/>
</dbReference>
<protein>
    <submittedName>
        <fullName evidence="16">Ferric alcaligin E</fullName>
    </submittedName>
</protein>
<evidence type="ECO:0000256" key="7">
    <source>
        <dbReference type="ARBA" id="ARBA00023004"/>
    </source>
</evidence>
<evidence type="ECO:0000256" key="8">
    <source>
        <dbReference type="ARBA" id="ARBA00023077"/>
    </source>
</evidence>
<name>H1SB41_9BURK</name>
<evidence type="ECO:0000256" key="6">
    <source>
        <dbReference type="ARBA" id="ARBA00022692"/>
    </source>
</evidence>
<keyword evidence="5" id="KW-0410">Iron transport</keyword>
<keyword evidence="5" id="KW-0406">Ion transport</keyword>
<dbReference type="Proteomes" id="UP000005808">
    <property type="component" value="Unassembled WGS sequence"/>
</dbReference>
<dbReference type="Pfam" id="PF07715">
    <property type="entry name" value="Plug"/>
    <property type="match status" value="1"/>
</dbReference>
<keyword evidence="7" id="KW-0408">Iron</keyword>
<evidence type="ECO:0000256" key="10">
    <source>
        <dbReference type="ARBA" id="ARBA00023170"/>
    </source>
</evidence>
<dbReference type="InterPro" id="IPR000531">
    <property type="entry name" value="Beta-barrel_TonB"/>
</dbReference>
<keyword evidence="10" id="KW-0675">Receptor</keyword>
<keyword evidence="11 12" id="KW-0998">Cell outer membrane</keyword>
<evidence type="ECO:0000256" key="13">
    <source>
        <dbReference type="RuleBase" id="RU003357"/>
    </source>
</evidence>
<dbReference type="GO" id="GO:0009279">
    <property type="term" value="C:cell outer membrane"/>
    <property type="evidence" value="ECO:0007669"/>
    <property type="project" value="UniProtKB-SubCell"/>
</dbReference>
<dbReference type="Gene3D" id="3.55.50.30">
    <property type="match status" value="1"/>
</dbReference>
<evidence type="ECO:0000259" key="15">
    <source>
        <dbReference type="SMART" id="SM00965"/>
    </source>
</evidence>
<dbReference type="InterPro" id="IPR011662">
    <property type="entry name" value="Secretin/TonB_short_N"/>
</dbReference>
<evidence type="ECO:0000256" key="4">
    <source>
        <dbReference type="ARBA" id="ARBA00022452"/>
    </source>
</evidence>
<evidence type="ECO:0000256" key="9">
    <source>
        <dbReference type="ARBA" id="ARBA00023136"/>
    </source>
</evidence>
<dbReference type="Gene3D" id="2.40.170.20">
    <property type="entry name" value="TonB-dependent receptor, beta-barrel domain"/>
    <property type="match status" value="1"/>
</dbReference>
<evidence type="ECO:0000256" key="12">
    <source>
        <dbReference type="PROSITE-ProRule" id="PRU01360"/>
    </source>
</evidence>
<gene>
    <name evidence="16" type="ORF">OR16_26888</name>
</gene>
<dbReference type="SMART" id="SM00965">
    <property type="entry name" value="STN"/>
    <property type="match status" value="1"/>
</dbReference>
<dbReference type="PANTHER" id="PTHR30069">
    <property type="entry name" value="TONB-DEPENDENT OUTER MEMBRANE RECEPTOR"/>
    <property type="match status" value="1"/>
</dbReference>
<dbReference type="InterPro" id="IPR036942">
    <property type="entry name" value="Beta-barrel_TonB_sf"/>
</dbReference>
<evidence type="ECO:0000256" key="2">
    <source>
        <dbReference type="ARBA" id="ARBA00009810"/>
    </source>
</evidence>
<organism evidence="16 17">
    <name type="scientific">Cupriavidus basilensis OR16</name>
    <dbReference type="NCBI Taxonomy" id="1127483"/>
    <lineage>
        <taxon>Bacteria</taxon>
        <taxon>Pseudomonadati</taxon>
        <taxon>Pseudomonadota</taxon>
        <taxon>Betaproteobacteria</taxon>
        <taxon>Burkholderiales</taxon>
        <taxon>Burkholderiaceae</taxon>
        <taxon>Cupriavidus</taxon>
    </lineage>
</organism>
<reference evidence="16 17" key="1">
    <citation type="journal article" date="2012" name="J. Bacteriol.">
        <title>De Novo Genome Project of Cupriavidus basilensis OR16.</title>
        <authorList>
            <person name="Cserhati M."/>
            <person name="Kriszt B."/>
            <person name="Szoboszlay S."/>
            <person name="Toth A."/>
            <person name="Szabo I."/>
            <person name="Tancsics A."/>
            <person name="Nagy I."/>
            <person name="Horvath B."/>
            <person name="Nagy I."/>
            <person name="Kukolya J."/>
        </authorList>
    </citation>
    <scope>NUCLEOTIDE SEQUENCE [LARGE SCALE GENOMIC DNA]</scope>
    <source>
        <strain evidence="16 17">OR16</strain>
    </source>
</reference>
<evidence type="ECO:0000256" key="3">
    <source>
        <dbReference type="ARBA" id="ARBA00022448"/>
    </source>
</evidence>
<dbReference type="GO" id="GO:0038023">
    <property type="term" value="F:signaling receptor activity"/>
    <property type="evidence" value="ECO:0007669"/>
    <property type="project" value="InterPro"/>
</dbReference>
<evidence type="ECO:0000256" key="5">
    <source>
        <dbReference type="ARBA" id="ARBA00022496"/>
    </source>
</evidence>
<dbReference type="GO" id="GO:0015344">
    <property type="term" value="F:siderophore uptake transmembrane transporter activity"/>
    <property type="evidence" value="ECO:0007669"/>
    <property type="project" value="TreeGrafter"/>
</dbReference>
<keyword evidence="3 12" id="KW-0813">Transport</keyword>
<evidence type="ECO:0000313" key="17">
    <source>
        <dbReference type="Proteomes" id="UP000005808"/>
    </source>
</evidence>
<dbReference type="Pfam" id="PF00593">
    <property type="entry name" value="TonB_dep_Rec_b-barrel"/>
    <property type="match status" value="1"/>
</dbReference>
<keyword evidence="4 12" id="KW-1134">Transmembrane beta strand</keyword>
<comment type="subcellular location">
    <subcellularLocation>
        <location evidence="1 12">Cell outer membrane</location>
        <topology evidence="1 12">Multi-pass membrane protein</topology>
    </subcellularLocation>
</comment>
<dbReference type="InterPro" id="IPR039426">
    <property type="entry name" value="TonB-dep_rcpt-like"/>
</dbReference>
<feature type="domain" description="Secretin/TonB short N-terminal" evidence="15">
    <location>
        <begin position="68"/>
        <end position="118"/>
    </location>
</feature>
<dbReference type="SUPFAM" id="SSF56935">
    <property type="entry name" value="Porins"/>
    <property type="match status" value="1"/>
</dbReference>
<evidence type="ECO:0000256" key="14">
    <source>
        <dbReference type="SAM" id="SignalP"/>
    </source>
</evidence>
<dbReference type="Gene3D" id="2.170.130.10">
    <property type="entry name" value="TonB-dependent receptor, plug domain"/>
    <property type="match status" value="1"/>
</dbReference>
<dbReference type="InterPro" id="IPR037066">
    <property type="entry name" value="Plug_dom_sf"/>
</dbReference>
<comment type="caution">
    <text evidence="16">The sequence shown here is derived from an EMBL/GenBank/DDBJ whole genome shotgun (WGS) entry which is preliminary data.</text>
</comment>
<keyword evidence="9 12" id="KW-0472">Membrane</keyword>
<dbReference type="InterPro" id="IPR012910">
    <property type="entry name" value="Plug_dom"/>
</dbReference>
<keyword evidence="8 13" id="KW-0798">TonB box</keyword>
<keyword evidence="14" id="KW-0732">Signal</keyword>
<accession>H1SB41</accession>
<keyword evidence="6 12" id="KW-0812">Transmembrane</keyword>
<proteinExistence type="inferred from homology"/>
<feature type="chain" id="PRO_5003554348" evidence="14">
    <location>
        <begin position="39"/>
        <end position="844"/>
    </location>
</feature>
<dbReference type="CDD" id="cd01347">
    <property type="entry name" value="ligand_gated_channel"/>
    <property type="match status" value="1"/>
</dbReference>
<dbReference type="PROSITE" id="PS52016">
    <property type="entry name" value="TONB_DEPENDENT_REC_3"/>
    <property type="match status" value="1"/>
</dbReference>
<evidence type="ECO:0000313" key="16">
    <source>
        <dbReference type="EMBL" id="EHP40279.1"/>
    </source>
</evidence>
<dbReference type="EMBL" id="AHJE01000069">
    <property type="protein sequence ID" value="EHP40279.1"/>
    <property type="molecule type" value="Genomic_DNA"/>
</dbReference>
<dbReference type="GO" id="GO:0044718">
    <property type="term" value="P:siderophore transmembrane transport"/>
    <property type="evidence" value="ECO:0007669"/>
    <property type="project" value="TreeGrafter"/>
</dbReference>
<dbReference type="Pfam" id="PF07660">
    <property type="entry name" value="STN"/>
    <property type="match status" value="1"/>
</dbReference>
<dbReference type="PATRIC" id="fig|1127483.3.peg.5370"/>
<dbReference type="InterPro" id="IPR010105">
    <property type="entry name" value="TonB_sidphr_rcpt"/>
</dbReference>
<comment type="similarity">
    <text evidence="2 12 13">Belongs to the TonB-dependent receptor family.</text>
</comment>
<dbReference type="AlphaFoldDB" id="H1SB41"/>
<sequence length="844" mass="90880">MTQQDPKKQQPHQTRAMPPLIATLAATLIGAVAAPAAAQPSRQAPATIDIRAQPLANALTQLGRQTSLQLFFTPALVAGKQAPAVHGSMPAEAALDTLLKGSGIRYQRNGSGIVLQPAGQTDAAAQIAATAALAATAATAATAAPAQEPARMLEAVEVTASRTSSDLMRPTRQVTVIDRAEIDALKAGSDSVATLLSKVIPGMSDSSHTVTDFGQTLRGRGMLVLVDGMPLNTNRDSARNLANVDPALIERIEVLRGSSAIYGGGATGGIVSINTRPAGGPPLSETMFSLTSPLSRLRADGLSGQLQQHVSGSEGMVDYAFDVGARRIGSAYDARGQRVAPEPSQGDLFQSDNYNIGGKLGLRLAPEQRVQLAVSHFNARQDTGYASDPSVARLPPGSVPARAISGLQLADQNQIRNTLLNLEYEHKNLAGSAVSAQLYYRDYFTRFTPFDARAVATRGGNVDQSMQNSGVFGSRLTIKTPLDTARRTRLVWGLDFEQERSDMPIDIFDPKAYDASGGRVFNKTGTLTYMPQITTRSLGGFGQLQHKFNEQWSAEGGLRYQYANARFNDFVPLSQSRVAQPATVKGGSVDYTALLGNAGVVYKPVKGHEVYAAFSQGFNLPDIGLQVRNARAGFDIGSSDLQPVKTNNYELGWRGAFGNTLTSLAVFYTTSDLGDVQSFNNGLILTRTAERIYGVEASADYLSDNEQWGTGGTFTWMRGRETPQGSPSQQMSGYRIPPLKLTGYVQYRPAPAWGHRLQATFFAGHDYRLNGVDSFGRRDVASYTTLDLISHYRVGKKDTITVGIQNLLNRYYYPLYSQLLRNSNNTSHLPAAGIAMTATYVHRW</sequence>
<evidence type="ECO:0000256" key="1">
    <source>
        <dbReference type="ARBA" id="ARBA00004571"/>
    </source>
</evidence>
<dbReference type="NCBIfam" id="TIGR01783">
    <property type="entry name" value="TonB-siderophor"/>
    <property type="match status" value="1"/>
</dbReference>